<dbReference type="InterPro" id="IPR013785">
    <property type="entry name" value="Aldolase_TIM"/>
</dbReference>
<dbReference type="NCBIfam" id="TIGR01361">
    <property type="entry name" value="DAHP_synth_Bsub"/>
    <property type="match status" value="1"/>
</dbReference>
<evidence type="ECO:0000259" key="2">
    <source>
        <dbReference type="Pfam" id="PF00793"/>
    </source>
</evidence>
<name>A0A941AP13_9ACTN</name>
<evidence type="ECO:0000313" key="3">
    <source>
        <dbReference type="EMBL" id="MBP2703229.1"/>
    </source>
</evidence>
<evidence type="ECO:0000256" key="1">
    <source>
        <dbReference type="ARBA" id="ARBA00022679"/>
    </source>
</evidence>
<dbReference type="GO" id="GO:0009073">
    <property type="term" value="P:aromatic amino acid family biosynthetic process"/>
    <property type="evidence" value="ECO:0007669"/>
    <property type="project" value="InterPro"/>
</dbReference>
<dbReference type="NCBIfam" id="NF006421">
    <property type="entry name" value="PRK08673.1"/>
    <property type="match status" value="1"/>
</dbReference>
<keyword evidence="4" id="KW-1185">Reference proteome</keyword>
<protein>
    <submittedName>
        <fullName evidence="3">3-deoxy-7-phosphoheptulonate synthase</fullName>
        <ecNumber evidence="3">2.5.1.54</ecNumber>
    </submittedName>
</protein>
<accession>A0A941AP13</accession>
<evidence type="ECO:0000313" key="4">
    <source>
        <dbReference type="Proteomes" id="UP000674234"/>
    </source>
</evidence>
<dbReference type="EMBL" id="JAFCNB010000002">
    <property type="protein sequence ID" value="MBP2703229.1"/>
    <property type="molecule type" value="Genomic_DNA"/>
</dbReference>
<dbReference type="EC" id="2.5.1.54" evidence="3"/>
<reference evidence="3" key="1">
    <citation type="submission" date="2021-02" db="EMBL/GenBank/DDBJ databases">
        <title>Draft genome sequence of Microbispora sp. RL4-1S isolated from rice leaves in Thailand.</title>
        <authorList>
            <person name="Muangham S."/>
            <person name="Duangmal K."/>
        </authorList>
    </citation>
    <scope>NUCLEOTIDE SEQUENCE</scope>
    <source>
        <strain evidence="3">RL4-1S</strain>
    </source>
</reference>
<dbReference type="NCBIfam" id="NF009239">
    <property type="entry name" value="PRK12595.1"/>
    <property type="match status" value="1"/>
</dbReference>
<gene>
    <name evidence="3" type="primary">aroF</name>
    <name evidence="3" type="ORF">JOL79_05370</name>
</gene>
<sequence>MTVVIVIDERADQDQLDRVIDLAASAGSDLRVHNRAVLSASGDRDAVAAALAAEPAVLSVTRIPAPHVLASSEAKLGALSTVALGECHIGPAGFTVIAGPCSVESGEQLLEIAAAVRDAGCHALRGGAFKPRSSPYAFQGLGREGLELLAEARAMTGLPVVTEILDVRDIEDVADSADMLQVGARNMQNFTLLRELGRLRRPVLLKRGLSATVEETLLAAEYVLEGGNEQLVLCERGIRTFENSYRFTLDVGAVAVLKERTHLPVIVDPSHAAGTTSLVIPLALAAAAAGADGVIVESHHDPATAMCDGKQALPVTRLPELMSRLSLATGAAGRTMHPSVAGRRKVRMLRGEPVGAFPVAAARFVEN</sequence>
<dbReference type="PANTHER" id="PTHR43018">
    <property type="entry name" value="PHOSPHO-2-DEHYDRO-3-DEOXYHEPTONATE ALDOLASE"/>
    <property type="match status" value="1"/>
</dbReference>
<dbReference type="Proteomes" id="UP000674234">
    <property type="component" value="Unassembled WGS sequence"/>
</dbReference>
<organism evidence="3 4">
    <name type="scientific">Microbispora oryzae</name>
    <dbReference type="NCBI Taxonomy" id="2806554"/>
    <lineage>
        <taxon>Bacteria</taxon>
        <taxon>Bacillati</taxon>
        <taxon>Actinomycetota</taxon>
        <taxon>Actinomycetes</taxon>
        <taxon>Streptosporangiales</taxon>
        <taxon>Streptosporangiaceae</taxon>
        <taxon>Microbispora</taxon>
    </lineage>
</organism>
<dbReference type="GO" id="GO:0003849">
    <property type="term" value="F:3-deoxy-7-phosphoheptulonate synthase activity"/>
    <property type="evidence" value="ECO:0007669"/>
    <property type="project" value="UniProtKB-EC"/>
</dbReference>
<dbReference type="GO" id="GO:0016832">
    <property type="term" value="F:aldehyde-lyase activity"/>
    <property type="evidence" value="ECO:0007669"/>
    <property type="project" value="InterPro"/>
</dbReference>
<dbReference type="InterPro" id="IPR006218">
    <property type="entry name" value="DAHP1/KDSA"/>
</dbReference>
<dbReference type="InterPro" id="IPR006268">
    <property type="entry name" value="DAHP_syn_2"/>
</dbReference>
<proteinExistence type="predicted"/>
<comment type="caution">
    <text evidence="3">The sequence shown here is derived from an EMBL/GenBank/DDBJ whole genome shotgun (WGS) entry which is preliminary data.</text>
</comment>
<dbReference type="Gene3D" id="3.20.20.70">
    <property type="entry name" value="Aldolase class I"/>
    <property type="match status" value="1"/>
</dbReference>
<feature type="domain" description="DAHP synthetase I/KDSA" evidence="2">
    <location>
        <begin position="94"/>
        <end position="320"/>
    </location>
</feature>
<dbReference type="RefSeq" id="WP_210154514.1">
    <property type="nucleotide sequence ID" value="NZ_JAFCNB010000002.1"/>
</dbReference>
<dbReference type="AlphaFoldDB" id="A0A941AP13"/>
<dbReference type="PANTHER" id="PTHR43018:SF2">
    <property type="entry name" value="PHOSPHO-2-DEHYDRO-3-DEOXYHEPTONATE ALDOLASE"/>
    <property type="match status" value="1"/>
</dbReference>
<dbReference type="Pfam" id="PF00793">
    <property type="entry name" value="DAHP_synth_1"/>
    <property type="match status" value="1"/>
</dbReference>
<dbReference type="SUPFAM" id="SSF51569">
    <property type="entry name" value="Aldolase"/>
    <property type="match status" value="1"/>
</dbReference>
<dbReference type="InterPro" id="IPR052899">
    <property type="entry name" value="Class-I_DAHP_synthase"/>
</dbReference>
<keyword evidence="1 3" id="KW-0808">Transferase</keyword>